<keyword evidence="2" id="KW-1185">Reference proteome</keyword>
<dbReference type="AlphaFoldDB" id="A0A0R3QWD2"/>
<name>A0A0R3QWD2_9BILA</name>
<evidence type="ECO:0000313" key="3">
    <source>
        <dbReference type="WBParaSite" id="BTMF_0001204001-mRNA-1"/>
    </source>
</evidence>
<accession>A0A0R3QWD2</accession>
<dbReference type="Proteomes" id="UP000280834">
    <property type="component" value="Unassembled WGS sequence"/>
</dbReference>
<dbReference type="EMBL" id="UZAG01017333">
    <property type="protein sequence ID" value="VDO34194.1"/>
    <property type="molecule type" value="Genomic_DNA"/>
</dbReference>
<protein>
    <submittedName>
        <fullName evidence="3">Cancer susceptibility candidate protein 1</fullName>
    </submittedName>
</protein>
<organism evidence="3">
    <name type="scientific">Brugia timori</name>
    <dbReference type="NCBI Taxonomy" id="42155"/>
    <lineage>
        <taxon>Eukaryota</taxon>
        <taxon>Metazoa</taxon>
        <taxon>Ecdysozoa</taxon>
        <taxon>Nematoda</taxon>
        <taxon>Chromadorea</taxon>
        <taxon>Rhabditida</taxon>
        <taxon>Spirurina</taxon>
        <taxon>Spiruromorpha</taxon>
        <taxon>Filarioidea</taxon>
        <taxon>Onchocercidae</taxon>
        <taxon>Brugia</taxon>
    </lineage>
</organism>
<sequence length="269" mass="31118">MLGDLYRDLNVAERHSSLCWLDSAKVKQWKCAGSEVKGIITQTLGNLITVWPLNVYQKKELVFQDVAPISSQYLKPGDWIQMEVEDGDVVVYREKIEPVLQTVVTVRGNVQLKTRIYFPNGINKNHEHVIGYSDDVGEVGIFFQCSELKADFSYDVWVSRPPRKLASLERRYNVHWCLARQTMIPLMKDHNAAKFLWKNESPDSNSEYFNNTLTESDINSHEIDFPYALSFNDNALRRLYSDPKVRQAVYQCSSDFARSIETYLTRTCD</sequence>
<evidence type="ECO:0000313" key="1">
    <source>
        <dbReference type="EMBL" id="VDO34194.1"/>
    </source>
</evidence>
<gene>
    <name evidence="1" type="ORF">BTMF_LOCUS10068</name>
</gene>
<dbReference type="WBParaSite" id="BTMF_0001204001-mRNA-1">
    <property type="protein sequence ID" value="BTMF_0001204001-mRNA-1"/>
    <property type="gene ID" value="BTMF_0001204001"/>
</dbReference>
<reference evidence="3" key="1">
    <citation type="submission" date="2017-02" db="UniProtKB">
        <authorList>
            <consortium name="WormBaseParasite"/>
        </authorList>
    </citation>
    <scope>IDENTIFICATION</scope>
</reference>
<reference evidence="1 2" key="2">
    <citation type="submission" date="2018-11" db="EMBL/GenBank/DDBJ databases">
        <authorList>
            <consortium name="Pathogen Informatics"/>
        </authorList>
    </citation>
    <scope>NUCLEOTIDE SEQUENCE [LARGE SCALE GENOMIC DNA]</scope>
</reference>
<evidence type="ECO:0000313" key="2">
    <source>
        <dbReference type="Proteomes" id="UP000280834"/>
    </source>
</evidence>
<proteinExistence type="predicted"/>